<organism evidence="2 3">
    <name type="scientific">Streptomyces curacoi</name>
    <dbReference type="NCBI Taxonomy" id="146536"/>
    <lineage>
        <taxon>Bacteria</taxon>
        <taxon>Bacillati</taxon>
        <taxon>Actinomycetota</taxon>
        <taxon>Actinomycetes</taxon>
        <taxon>Kitasatosporales</taxon>
        <taxon>Streptomycetaceae</taxon>
        <taxon>Streptomyces</taxon>
    </lineage>
</organism>
<dbReference type="Proteomes" id="UP000054024">
    <property type="component" value="Unassembled WGS sequence"/>
</dbReference>
<dbReference type="STRING" id="146536.AQI70_34285"/>
<gene>
    <name evidence="2" type="ORF">AQI70_34285</name>
</gene>
<accession>A0A124GUX6</accession>
<comment type="caution">
    <text evidence="2">The sequence shown here is derived from an EMBL/GenBank/DDBJ whole genome shotgun (WGS) entry which is preliminary data.</text>
</comment>
<sequence length="142" mass="15039">MSVVWRDGGAAIGMLVTEWAWELPAASASLRERWDAIAPGTMRPAHRPESAAWATKLRLEQTRVVQVANESAGRMVVRRLRILAPGSVPAPAPDDDAPQTAPVSEGPVRTGGVASDGYQRALAAHRAGRLPPPGRPSHRGGS</sequence>
<protein>
    <recommendedName>
        <fullName evidence="4">DUF721 domain-containing protein</fullName>
    </recommendedName>
</protein>
<keyword evidence="3" id="KW-1185">Reference proteome</keyword>
<proteinExistence type="predicted"/>
<evidence type="ECO:0008006" key="4">
    <source>
        <dbReference type="Google" id="ProtNLM"/>
    </source>
</evidence>
<dbReference type="AlphaFoldDB" id="A0A124GUX6"/>
<feature type="region of interest" description="Disordered" evidence="1">
    <location>
        <begin position="86"/>
        <end position="142"/>
    </location>
</feature>
<evidence type="ECO:0000313" key="2">
    <source>
        <dbReference type="EMBL" id="KUM68253.1"/>
    </source>
</evidence>
<evidence type="ECO:0000256" key="1">
    <source>
        <dbReference type="SAM" id="MobiDB-lite"/>
    </source>
</evidence>
<dbReference type="EMBL" id="LMWJ01000032">
    <property type="protein sequence ID" value="KUM68253.1"/>
    <property type="molecule type" value="Genomic_DNA"/>
</dbReference>
<reference evidence="2 3" key="1">
    <citation type="submission" date="2015-10" db="EMBL/GenBank/DDBJ databases">
        <title>Draft genome sequence of Streptomyces curacoi DSM 40107, type strain for the species Streptomyces curacoi.</title>
        <authorList>
            <person name="Ruckert C."/>
            <person name="Winkler A."/>
            <person name="Kalinowski J."/>
            <person name="Kampfer P."/>
            <person name="Glaeser S."/>
        </authorList>
    </citation>
    <scope>NUCLEOTIDE SEQUENCE [LARGE SCALE GENOMIC DNA]</scope>
    <source>
        <strain evidence="2 3">DSM 40107</strain>
    </source>
</reference>
<name>A0A124GUX6_9ACTN</name>
<evidence type="ECO:0000313" key="3">
    <source>
        <dbReference type="Proteomes" id="UP000054024"/>
    </source>
</evidence>